<dbReference type="AlphaFoldDB" id="A0A8X6IHF7"/>
<evidence type="ECO:0000313" key="2">
    <source>
        <dbReference type="EMBL" id="GFS46214.1"/>
    </source>
</evidence>
<reference evidence="2" key="1">
    <citation type="submission" date="2020-08" db="EMBL/GenBank/DDBJ databases">
        <title>Multicomponent nature underlies the extraordinary mechanical properties of spider dragline silk.</title>
        <authorList>
            <person name="Kono N."/>
            <person name="Nakamura H."/>
            <person name="Mori M."/>
            <person name="Yoshida Y."/>
            <person name="Ohtoshi R."/>
            <person name="Malay A.D."/>
            <person name="Moran D.A.P."/>
            <person name="Tomita M."/>
            <person name="Numata K."/>
            <person name="Arakawa K."/>
        </authorList>
    </citation>
    <scope>NUCLEOTIDE SEQUENCE</scope>
</reference>
<name>A0A8X6IHF7_NEPPI</name>
<sequence length="113" mass="12866">MYTPTNIFTFPIVKKKLFLEAEANDRPVPIQPSEAAKECFSDRTKDSEHGEEISYVHLHNAPENPDVPNTTPKDSGPGRRVSVDLSTVNGRVFETKYKTNKKRKLIRNIKLIL</sequence>
<organism evidence="2 3">
    <name type="scientific">Nephila pilipes</name>
    <name type="common">Giant wood spider</name>
    <name type="synonym">Nephila maculata</name>
    <dbReference type="NCBI Taxonomy" id="299642"/>
    <lineage>
        <taxon>Eukaryota</taxon>
        <taxon>Metazoa</taxon>
        <taxon>Ecdysozoa</taxon>
        <taxon>Arthropoda</taxon>
        <taxon>Chelicerata</taxon>
        <taxon>Arachnida</taxon>
        <taxon>Araneae</taxon>
        <taxon>Araneomorphae</taxon>
        <taxon>Entelegynae</taxon>
        <taxon>Araneoidea</taxon>
        <taxon>Nephilidae</taxon>
        <taxon>Nephila</taxon>
    </lineage>
</organism>
<keyword evidence="3" id="KW-1185">Reference proteome</keyword>
<accession>A0A8X6IHF7</accession>
<feature type="region of interest" description="Disordered" evidence="1">
    <location>
        <begin position="57"/>
        <end position="82"/>
    </location>
</feature>
<evidence type="ECO:0000256" key="1">
    <source>
        <dbReference type="SAM" id="MobiDB-lite"/>
    </source>
</evidence>
<protein>
    <submittedName>
        <fullName evidence="2">Uncharacterized protein</fullName>
    </submittedName>
</protein>
<gene>
    <name evidence="2" type="ORF">NPIL_76981</name>
</gene>
<dbReference type="EMBL" id="BMAW01090723">
    <property type="protein sequence ID" value="GFS46214.1"/>
    <property type="molecule type" value="Genomic_DNA"/>
</dbReference>
<comment type="caution">
    <text evidence="2">The sequence shown here is derived from an EMBL/GenBank/DDBJ whole genome shotgun (WGS) entry which is preliminary data.</text>
</comment>
<dbReference type="Proteomes" id="UP000887013">
    <property type="component" value="Unassembled WGS sequence"/>
</dbReference>
<evidence type="ECO:0000313" key="3">
    <source>
        <dbReference type="Proteomes" id="UP000887013"/>
    </source>
</evidence>
<proteinExistence type="predicted"/>